<dbReference type="Proteomes" id="UP001187531">
    <property type="component" value="Unassembled WGS sequence"/>
</dbReference>
<feature type="region of interest" description="Disordered" evidence="1">
    <location>
        <begin position="200"/>
        <end position="245"/>
    </location>
</feature>
<evidence type="ECO:0000256" key="1">
    <source>
        <dbReference type="SAM" id="MobiDB-lite"/>
    </source>
</evidence>
<dbReference type="EMBL" id="JAVRJZ010001049">
    <property type="protein sequence ID" value="KAK2701987.1"/>
    <property type="molecule type" value="Genomic_DNA"/>
</dbReference>
<protein>
    <submittedName>
        <fullName evidence="2">Uncharacterized protein</fullName>
    </submittedName>
</protein>
<dbReference type="AlphaFoldDB" id="A0AA88HAP9"/>
<feature type="compositionally biased region" description="Basic and acidic residues" evidence="1">
    <location>
        <begin position="209"/>
        <end position="223"/>
    </location>
</feature>
<organism evidence="2 3">
    <name type="scientific">Artemia franciscana</name>
    <name type="common">Brine shrimp</name>
    <name type="synonym">Artemia sanfranciscana</name>
    <dbReference type="NCBI Taxonomy" id="6661"/>
    <lineage>
        <taxon>Eukaryota</taxon>
        <taxon>Metazoa</taxon>
        <taxon>Ecdysozoa</taxon>
        <taxon>Arthropoda</taxon>
        <taxon>Crustacea</taxon>
        <taxon>Branchiopoda</taxon>
        <taxon>Anostraca</taxon>
        <taxon>Artemiidae</taxon>
        <taxon>Artemia</taxon>
    </lineage>
</organism>
<reference evidence="2" key="1">
    <citation type="submission" date="2023-07" db="EMBL/GenBank/DDBJ databases">
        <title>Chromosome-level genome assembly of Artemia franciscana.</title>
        <authorList>
            <person name="Jo E."/>
        </authorList>
    </citation>
    <scope>NUCLEOTIDE SEQUENCE</scope>
    <source>
        <tissue evidence="2">Whole body</tissue>
    </source>
</reference>
<gene>
    <name evidence="2" type="ORF">QYM36_019376</name>
</gene>
<comment type="caution">
    <text evidence="2">The sequence shown here is derived from an EMBL/GenBank/DDBJ whole genome shotgun (WGS) entry which is preliminary data.</text>
</comment>
<name>A0AA88HAP9_ARTSF</name>
<proteinExistence type="predicted"/>
<keyword evidence="3" id="KW-1185">Reference proteome</keyword>
<evidence type="ECO:0000313" key="3">
    <source>
        <dbReference type="Proteomes" id="UP001187531"/>
    </source>
</evidence>
<accession>A0AA88HAP9</accession>
<sequence>MYVTPARYTNNHTRKKVQLSRVNGSRSCSEGEITKEVNGRLSECDKDEKRITIKSAKGRRQSMPRWSNVRISFDTDSLKVDSEHGDKPAVPETIKKIGKEVIARKLTCFTTRRQASPRFSRHCPRIERNSLENGRFSTNSGEPIRDLDRTSPIKTLSGSVEKHREENGRMLINHFDYYMPVTKPFNKLGLGKALQQVFSTDEADGQPPTEEHPKKDDDNDFNRNKPSGHHSKLPHVIDSAAQVFK</sequence>
<evidence type="ECO:0000313" key="2">
    <source>
        <dbReference type="EMBL" id="KAK2701987.1"/>
    </source>
</evidence>